<keyword evidence="2" id="KW-0732">Signal</keyword>
<dbReference type="AlphaFoldDB" id="W1NI60"/>
<gene>
    <name evidence="3" type="ORF">AMTR_s00009p00117880</name>
</gene>
<evidence type="ECO:0000313" key="4">
    <source>
        <dbReference type="Proteomes" id="UP000017836"/>
    </source>
</evidence>
<feature type="chain" id="PRO_5004806676" evidence="2">
    <location>
        <begin position="19"/>
        <end position="86"/>
    </location>
</feature>
<feature type="signal peptide" evidence="2">
    <location>
        <begin position="1"/>
        <end position="18"/>
    </location>
</feature>
<accession>W1NI60</accession>
<evidence type="ECO:0000256" key="2">
    <source>
        <dbReference type="SAM" id="SignalP"/>
    </source>
</evidence>
<organism evidence="3 4">
    <name type="scientific">Amborella trichopoda</name>
    <dbReference type="NCBI Taxonomy" id="13333"/>
    <lineage>
        <taxon>Eukaryota</taxon>
        <taxon>Viridiplantae</taxon>
        <taxon>Streptophyta</taxon>
        <taxon>Embryophyta</taxon>
        <taxon>Tracheophyta</taxon>
        <taxon>Spermatophyta</taxon>
        <taxon>Magnoliopsida</taxon>
        <taxon>Amborellales</taxon>
        <taxon>Amborellaceae</taxon>
        <taxon>Amborella</taxon>
    </lineage>
</organism>
<dbReference type="HOGENOM" id="CLU_2500906_0_0_1"/>
<dbReference type="PROSITE" id="PS51257">
    <property type="entry name" value="PROKAR_LIPOPROTEIN"/>
    <property type="match status" value="1"/>
</dbReference>
<evidence type="ECO:0000256" key="1">
    <source>
        <dbReference type="SAM" id="MobiDB-lite"/>
    </source>
</evidence>
<feature type="region of interest" description="Disordered" evidence="1">
    <location>
        <begin position="29"/>
        <end position="86"/>
    </location>
</feature>
<dbReference type="Gramene" id="ERM94870">
    <property type="protein sequence ID" value="ERM94870"/>
    <property type="gene ID" value="AMTR_s00009p00117880"/>
</dbReference>
<protein>
    <submittedName>
        <fullName evidence="3">Uncharacterized protein</fullName>
    </submittedName>
</protein>
<sequence length="86" mass="9515">MKFVALLVFLMLTTSCVAMQRKYLVEGIPKPNSQQTTSQQEDMSNNNGYQGSYINSHHNIPRRGWSSNVVGGDVGEEPSSGDNDHN</sequence>
<dbReference type="PANTHER" id="PTHR36040:SF3">
    <property type="entry name" value="OS04G0188500 PROTEIN"/>
    <property type="match status" value="1"/>
</dbReference>
<proteinExistence type="predicted"/>
<dbReference type="PANTHER" id="PTHR36040">
    <property type="entry name" value="OS04G0188500 PROTEIN"/>
    <property type="match status" value="1"/>
</dbReference>
<feature type="compositionally biased region" description="Polar residues" evidence="1">
    <location>
        <begin position="31"/>
        <end position="58"/>
    </location>
</feature>
<dbReference type="Proteomes" id="UP000017836">
    <property type="component" value="Unassembled WGS sequence"/>
</dbReference>
<evidence type="ECO:0000313" key="3">
    <source>
        <dbReference type="EMBL" id="ERM94870.1"/>
    </source>
</evidence>
<name>W1NI60_AMBTC</name>
<keyword evidence="4" id="KW-1185">Reference proteome</keyword>
<dbReference type="EMBL" id="KI397501">
    <property type="protein sequence ID" value="ERM94870.1"/>
    <property type="molecule type" value="Genomic_DNA"/>
</dbReference>
<reference evidence="4" key="1">
    <citation type="journal article" date="2013" name="Science">
        <title>The Amborella genome and the evolution of flowering plants.</title>
        <authorList>
            <consortium name="Amborella Genome Project"/>
        </authorList>
    </citation>
    <scope>NUCLEOTIDE SEQUENCE [LARGE SCALE GENOMIC DNA]</scope>
</reference>